<accession>A0A8B7ZHX3</accession>
<evidence type="ECO:0000313" key="15">
    <source>
        <dbReference type="Proteomes" id="UP000694845"/>
    </source>
</evidence>
<evidence type="ECO:0000259" key="13">
    <source>
        <dbReference type="Pfam" id="PF02931"/>
    </source>
</evidence>
<keyword evidence="8 11" id="KW-0406">Ion transport</keyword>
<dbReference type="NCBIfam" id="TIGR00860">
    <property type="entry name" value="LIC"/>
    <property type="match status" value="1"/>
</dbReference>
<dbReference type="InterPro" id="IPR006201">
    <property type="entry name" value="Neur_channel"/>
</dbReference>
<feature type="domain" description="Neurotransmitter-gated ion-channel ligand-binding" evidence="13">
    <location>
        <begin position="32"/>
        <end position="209"/>
    </location>
</feature>
<protein>
    <submittedName>
        <fullName evidence="16">Glycine receptor subunit alpha-2-like isoform X1</fullName>
    </submittedName>
</protein>
<keyword evidence="7 11" id="KW-1133">Transmembrane helix</keyword>
<name>A0A8B7ZHX3_ACAPL</name>
<proteinExistence type="inferred from homology"/>
<keyword evidence="6" id="KW-0732">Signal</keyword>
<keyword evidence="15" id="KW-1185">Reference proteome</keyword>
<dbReference type="AlphaFoldDB" id="A0A8B7ZHX3"/>
<feature type="transmembrane region" description="Helical" evidence="11">
    <location>
        <begin position="299"/>
        <end position="318"/>
    </location>
</feature>
<dbReference type="Gene3D" id="2.70.170.10">
    <property type="entry name" value="Neurotransmitter-gated ion-channel ligand-binding domain"/>
    <property type="match status" value="1"/>
</dbReference>
<evidence type="ECO:0000256" key="8">
    <source>
        <dbReference type="ARBA" id="ARBA00023065"/>
    </source>
</evidence>
<dbReference type="CDD" id="cd19049">
    <property type="entry name" value="LGIC_TM_anion"/>
    <property type="match status" value="1"/>
</dbReference>
<dbReference type="OMA" id="NIDWHDE"/>
<comment type="similarity">
    <text evidence="11">Belongs to the ligand-gated ion channel (TC 1.A.9) family.</text>
</comment>
<evidence type="ECO:0000256" key="10">
    <source>
        <dbReference type="ARBA" id="ARBA00023303"/>
    </source>
</evidence>
<reference evidence="16" key="1">
    <citation type="submission" date="2025-08" db="UniProtKB">
        <authorList>
            <consortium name="RefSeq"/>
        </authorList>
    </citation>
    <scope>IDENTIFICATION</scope>
</reference>
<feature type="transmembrane region" description="Helical" evidence="11">
    <location>
        <begin position="237"/>
        <end position="258"/>
    </location>
</feature>
<dbReference type="GO" id="GO:0005886">
    <property type="term" value="C:plasma membrane"/>
    <property type="evidence" value="ECO:0007669"/>
    <property type="project" value="UniProtKB-SubCell"/>
</dbReference>
<evidence type="ECO:0000256" key="9">
    <source>
        <dbReference type="ARBA" id="ARBA00023136"/>
    </source>
</evidence>
<evidence type="ECO:0000256" key="1">
    <source>
        <dbReference type="ARBA" id="ARBA00004141"/>
    </source>
</evidence>
<dbReference type="Proteomes" id="UP000694845">
    <property type="component" value="Unplaced"/>
</dbReference>
<dbReference type="InterPro" id="IPR006029">
    <property type="entry name" value="Neurotrans-gated_channel_TM"/>
</dbReference>
<dbReference type="GO" id="GO:0005230">
    <property type="term" value="F:extracellular ligand-gated monoatomic ion channel activity"/>
    <property type="evidence" value="ECO:0007669"/>
    <property type="project" value="InterPro"/>
</dbReference>
<evidence type="ECO:0000256" key="2">
    <source>
        <dbReference type="ARBA" id="ARBA00004236"/>
    </source>
</evidence>
<evidence type="ECO:0000256" key="4">
    <source>
        <dbReference type="ARBA" id="ARBA00022475"/>
    </source>
</evidence>
<sequence>MVEICGMVGNSEGCRDARKFWIWCHSSGNSSQSILDDILKNYDHRVRPLKDGPPVVVSLQVGVEHIGTVSESAMDISLTLFLIETWTDERLNFTAKHPIHLSGLDGYRIWVPDLFFPFEVHAKPHDMTTPNMKLVLHQDGTVELTLRESLTFACPMDLSRFPMDEQSCNISMLSYRYCSKDLVLHITDEGFILPKSSDLSRFRIVGQETEMLDIGYGPAIHSGAQATIKLQRRLETYALTVYMPSFLLVIIAWLSFWIDPRSTPARVSLGVTVNLTLNTLSKGQTESMPGNSGVKALDIWLIVCQIFVFLAFVEYTVVNASMMNEYYRQLQYKKERRRQKSRKKSPDGEETTTEENSDSGVDYSLRLAYILDKISRYAFIILFMLFNAIYWFAYLY</sequence>
<keyword evidence="9 11" id="KW-0472">Membrane</keyword>
<feature type="transmembrane region" description="Helical" evidence="11">
    <location>
        <begin position="374"/>
        <end position="393"/>
    </location>
</feature>
<dbReference type="RefSeq" id="XP_022104602.1">
    <property type="nucleotide sequence ID" value="XM_022248910.1"/>
</dbReference>
<evidence type="ECO:0000256" key="7">
    <source>
        <dbReference type="ARBA" id="ARBA00022989"/>
    </source>
</evidence>
<feature type="region of interest" description="Disordered" evidence="12">
    <location>
        <begin position="337"/>
        <end position="358"/>
    </location>
</feature>
<dbReference type="GO" id="GO:0004888">
    <property type="term" value="F:transmembrane signaling receptor activity"/>
    <property type="evidence" value="ECO:0007669"/>
    <property type="project" value="InterPro"/>
</dbReference>
<dbReference type="SUPFAM" id="SSF63712">
    <property type="entry name" value="Nicotinic receptor ligand binding domain-like"/>
    <property type="match status" value="1"/>
</dbReference>
<dbReference type="PANTHER" id="PTHR18945">
    <property type="entry name" value="NEUROTRANSMITTER GATED ION CHANNEL"/>
    <property type="match status" value="1"/>
</dbReference>
<dbReference type="InterPro" id="IPR006202">
    <property type="entry name" value="Neur_chan_lig-bd"/>
</dbReference>
<evidence type="ECO:0000256" key="6">
    <source>
        <dbReference type="ARBA" id="ARBA00022729"/>
    </source>
</evidence>
<keyword evidence="3 11" id="KW-0813">Transport</keyword>
<organism evidence="15 16">
    <name type="scientific">Acanthaster planci</name>
    <name type="common">Crown-of-thorns starfish</name>
    <dbReference type="NCBI Taxonomy" id="133434"/>
    <lineage>
        <taxon>Eukaryota</taxon>
        <taxon>Metazoa</taxon>
        <taxon>Echinodermata</taxon>
        <taxon>Eleutherozoa</taxon>
        <taxon>Asterozoa</taxon>
        <taxon>Asteroidea</taxon>
        <taxon>Valvatacea</taxon>
        <taxon>Valvatida</taxon>
        <taxon>Acanthasteridae</taxon>
        <taxon>Acanthaster</taxon>
    </lineage>
</organism>
<evidence type="ECO:0000313" key="16">
    <source>
        <dbReference type="RefSeq" id="XP_022104602.1"/>
    </source>
</evidence>
<dbReference type="PROSITE" id="PS00236">
    <property type="entry name" value="NEUROTR_ION_CHANNEL"/>
    <property type="match status" value="1"/>
</dbReference>
<comment type="caution">
    <text evidence="11">Lacks conserved residue(s) required for the propagation of feature annotation.</text>
</comment>
<dbReference type="InterPro" id="IPR006028">
    <property type="entry name" value="GABAA/Glycine_rcpt"/>
</dbReference>
<dbReference type="OrthoDB" id="407674at2759"/>
<dbReference type="Gene3D" id="1.20.58.390">
    <property type="entry name" value="Neurotransmitter-gated ion-channel transmembrane domain"/>
    <property type="match status" value="1"/>
</dbReference>
<dbReference type="InterPro" id="IPR018000">
    <property type="entry name" value="Neurotransmitter_ion_chnl_CS"/>
</dbReference>
<keyword evidence="5 11" id="KW-0812">Transmembrane</keyword>
<dbReference type="GeneID" id="110986749"/>
<gene>
    <name evidence="16" type="primary">LOC110986749</name>
</gene>
<dbReference type="Pfam" id="PF02931">
    <property type="entry name" value="Neur_chan_LBD"/>
    <property type="match status" value="1"/>
</dbReference>
<evidence type="ECO:0000256" key="5">
    <source>
        <dbReference type="ARBA" id="ARBA00022692"/>
    </source>
</evidence>
<dbReference type="InterPro" id="IPR036719">
    <property type="entry name" value="Neuro-gated_channel_TM_sf"/>
</dbReference>
<keyword evidence="4" id="KW-1003">Cell membrane</keyword>
<dbReference type="InterPro" id="IPR036734">
    <property type="entry name" value="Neur_chan_lig-bd_sf"/>
</dbReference>
<keyword evidence="10 11" id="KW-0407">Ion channel</keyword>
<dbReference type="KEGG" id="aplc:110986749"/>
<evidence type="ECO:0000256" key="12">
    <source>
        <dbReference type="SAM" id="MobiDB-lite"/>
    </source>
</evidence>
<evidence type="ECO:0000259" key="14">
    <source>
        <dbReference type="Pfam" id="PF02932"/>
    </source>
</evidence>
<feature type="domain" description="Neurotransmitter-gated ion-channel transmembrane" evidence="14">
    <location>
        <begin position="241"/>
        <end position="352"/>
    </location>
</feature>
<comment type="subcellular location">
    <subcellularLocation>
        <location evidence="2">Cell membrane</location>
    </subcellularLocation>
    <subcellularLocation>
        <location evidence="1">Membrane</location>
        <topology evidence="1">Multi-pass membrane protein</topology>
    </subcellularLocation>
</comment>
<feature type="compositionally biased region" description="Acidic residues" evidence="12">
    <location>
        <begin position="348"/>
        <end position="357"/>
    </location>
</feature>
<dbReference type="SUPFAM" id="SSF90112">
    <property type="entry name" value="Neurotransmitter-gated ion-channel transmembrane pore"/>
    <property type="match status" value="1"/>
</dbReference>
<dbReference type="PRINTS" id="PR00252">
    <property type="entry name" value="NRIONCHANNEL"/>
</dbReference>
<evidence type="ECO:0000256" key="11">
    <source>
        <dbReference type="RuleBase" id="RU000687"/>
    </source>
</evidence>
<evidence type="ECO:0000256" key="3">
    <source>
        <dbReference type="ARBA" id="ARBA00022448"/>
    </source>
</evidence>
<dbReference type="PRINTS" id="PR00253">
    <property type="entry name" value="GABAARECEPTR"/>
</dbReference>
<dbReference type="InterPro" id="IPR038050">
    <property type="entry name" value="Neuro_actylchol_rec"/>
</dbReference>
<dbReference type="Pfam" id="PF02932">
    <property type="entry name" value="Neur_chan_memb"/>
    <property type="match status" value="1"/>
</dbReference>